<organism evidence="5 7">
    <name type="scientific">Paenibacillus jilunlii</name>
    <dbReference type="NCBI Taxonomy" id="682956"/>
    <lineage>
        <taxon>Bacteria</taxon>
        <taxon>Bacillati</taxon>
        <taxon>Bacillota</taxon>
        <taxon>Bacilli</taxon>
        <taxon>Bacillales</taxon>
        <taxon>Paenibacillaceae</taxon>
        <taxon>Paenibacillus</taxon>
    </lineage>
</organism>
<keyword evidence="5" id="KW-0808">Transferase</keyword>
<protein>
    <submittedName>
        <fullName evidence="5">Carbamoyltransferase</fullName>
    </submittedName>
</protein>
<name>A0A1G9G199_9BACL</name>
<dbReference type="EMBL" id="LIPY01000122">
    <property type="protein sequence ID" value="KWX71302.1"/>
    <property type="molecule type" value="Genomic_DNA"/>
</dbReference>
<feature type="domain" description="Carbamoyltransferase" evidence="2">
    <location>
        <begin position="5"/>
        <end position="74"/>
    </location>
</feature>
<dbReference type="InterPro" id="IPR051338">
    <property type="entry name" value="NodU/CmcH_Carbamoyltrnsfr"/>
</dbReference>
<dbReference type="InterPro" id="IPR038152">
    <property type="entry name" value="Carbam_trans_C_sf"/>
</dbReference>
<evidence type="ECO:0000259" key="3">
    <source>
        <dbReference type="Pfam" id="PF16861"/>
    </source>
</evidence>
<dbReference type="InterPro" id="IPR043129">
    <property type="entry name" value="ATPase_NBD"/>
</dbReference>
<dbReference type="EMBL" id="FNGM01000001">
    <property type="protein sequence ID" value="SDK94365.1"/>
    <property type="molecule type" value="Genomic_DNA"/>
</dbReference>
<dbReference type="PANTHER" id="PTHR34847:SF1">
    <property type="entry name" value="NODULATION PROTEIN U"/>
    <property type="match status" value="1"/>
</dbReference>
<reference evidence="5 7" key="2">
    <citation type="submission" date="2016-10" db="EMBL/GenBank/DDBJ databases">
        <authorList>
            <person name="de Groot N.N."/>
        </authorList>
    </citation>
    <scope>NUCLEOTIDE SEQUENCE [LARGE SCALE GENOMIC DNA]</scope>
    <source>
        <strain evidence="5 7">CGMCC 1.10239</strain>
    </source>
</reference>
<accession>A0A1G9G199</accession>
<dbReference type="Gene3D" id="3.90.870.20">
    <property type="entry name" value="Carbamoyltransferase, C-terminal domain"/>
    <property type="match status" value="1"/>
</dbReference>
<dbReference type="Proteomes" id="UP000182783">
    <property type="component" value="Unassembled WGS sequence"/>
</dbReference>
<dbReference type="InterPro" id="IPR031730">
    <property type="entry name" value="Carbam_trans_C"/>
</dbReference>
<dbReference type="Gene3D" id="3.30.420.40">
    <property type="match status" value="2"/>
</dbReference>
<dbReference type="CDD" id="cd24098">
    <property type="entry name" value="ASKHA_NBD_TobZ_N"/>
    <property type="match status" value="1"/>
</dbReference>
<evidence type="ECO:0000313" key="5">
    <source>
        <dbReference type="EMBL" id="SDK94365.1"/>
    </source>
</evidence>
<dbReference type="SUPFAM" id="SSF53067">
    <property type="entry name" value="Actin-like ATPase domain"/>
    <property type="match status" value="1"/>
</dbReference>
<dbReference type="OrthoDB" id="9780777at2"/>
<dbReference type="InterPro" id="IPR003696">
    <property type="entry name" value="Carbtransf_dom"/>
</dbReference>
<dbReference type="Pfam" id="PF16861">
    <property type="entry name" value="Carbam_trans_C"/>
    <property type="match status" value="1"/>
</dbReference>
<dbReference type="PANTHER" id="PTHR34847">
    <property type="entry name" value="NODULATION PROTEIN U"/>
    <property type="match status" value="1"/>
</dbReference>
<dbReference type="Proteomes" id="UP000070252">
    <property type="component" value="Unassembled WGS sequence"/>
</dbReference>
<dbReference type="AlphaFoldDB" id="A0A1G9G199"/>
<evidence type="ECO:0000313" key="7">
    <source>
        <dbReference type="Proteomes" id="UP000182783"/>
    </source>
</evidence>
<dbReference type="Pfam" id="PF02543">
    <property type="entry name" value="Carbam_trans_N"/>
    <property type="match status" value="2"/>
</dbReference>
<sequence length="566" mass="63643">MSKYILGLCLSDHDSSACLIKDNRILVAISKERLTRIKRHGCSKGDFDNESVQYCLDYAGISIDDVDLIVQNSIFTYLSDPAYYETLRHYKGSHDYSERIINMTQHPVLPISHHLAHAYSSYYLSPFDEAAILVIDSMGNEDHSVMNFFQGEDREFLLSSGYRATGGWERESVYTAKGGIITPISKRFARDTQPYDSLIKGFGIMYHEVSEYIFGDGHKAGETMGLAPFGKADYPLGAVSFTEEGYAFNDEWLKQLDKPHLSKDQWNDRFEEFAGLAYQVQTELEDSLIHLCNRIHKETGLDHLCLAGGIALNSVTNKKILDRTPFKSIFIPPAAGDSGISIGCALKGYRELGGSPKEFVFLNDYLGKTYSNEEIVQAIENSGLQFRKSEDICKEVAGYLSEDQIIAWFQEGSEFGPRALGHRSILCQATSIEMRDSLNARVKFRQSFRPFAPSVMEEYAPDFFEMDFKSPFMLMVTDVKKDKADVVPGIVHVDGTARVQTVTEEENGIYYRLIKEYAQLTGIPLILNTSFNVNGEPIVETPADALNCYKSTNIDILVIGDYIISK</sequence>
<keyword evidence="6" id="KW-1185">Reference proteome</keyword>
<comment type="similarity">
    <text evidence="1">Belongs to the NodU/CmcH family.</text>
</comment>
<feature type="domain" description="Carbamoyltransferase C-terminal" evidence="3">
    <location>
        <begin position="398"/>
        <end position="566"/>
    </location>
</feature>
<dbReference type="GO" id="GO:0016740">
    <property type="term" value="F:transferase activity"/>
    <property type="evidence" value="ECO:0007669"/>
    <property type="project" value="UniProtKB-KW"/>
</dbReference>
<evidence type="ECO:0000256" key="1">
    <source>
        <dbReference type="ARBA" id="ARBA00006129"/>
    </source>
</evidence>
<evidence type="ECO:0000313" key="4">
    <source>
        <dbReference type="EMBL" id="KWX71302.1"/>
    </source>
</evidence>
<gene>
    <name evidence="4" type="ORF">AML91_24040</name>
    <name evidence="5" type="ORF">SAMN05216191_101176</name>
</gene>
<proteinExistence type="inferred from homology"/>
<reference evidence="4 6" key="1">
    <citation type="submission" date="2015-08" db="EMBL/GenBank/DDBJ databases">
        <title>Genome of Paenibacillus jilunlii.</title>
        <authorList>
            <person name="Sant'Anna F.H."/>
            <person name="Ambrosini A."/>
            <person name="Souza R."/>
            <person name="Bach E."/>
            <person name="Fernandes G."/>
            <person name="Balsanelli E."/>
            <person name="Baura V.A."/>
            <person name="Pedrosa F.O."/>
            <person name="Souza E.M."/>
            <person name="Passaglia L."/>
        </authorList>
    </citation>
    <scope>NUCLEOTIDE SEQUENCE [LARGE SCALE GENOMIC DNA]</scope>
    <source>
        <strain evidence="4 6">DSM 23019</strain>
    </source>
</reference>
<evidence type="ECO:0000259" key="2">
    <source>
        <dbReference type="Pfam" id="PF02543"/>
    </source>
</evidence>
<feature type="domain" description="Carbamoyltransferase" evidence="2">
    <location>
        <begin position="96"/>
        <end position="346"/>
    </location>
</feature>
<evidence type="ECO:0000313" key="6">
    <source>
        <dbReference type="Proteomes" id="UP000070252"/>
    </source>
</evidence>
<dbReference type="RefSeq" id="WP_062526497.1">
    <property type="nucleotide sequence ID" value="NZ_CP048429.1"/>
</dbReference>